<dbReference type="Pfam" id="PF01381">
    <property type="entry name" value="HTH_3"/>
    <property type="match status" value="1"/>
</dbReference>
<dbReference type="SUPFAM" id="SSF51182">
    <property type="entry name" value="RmlC-like cupins"/>
    <property type="match status" value="1"/>
</dbReference>
<dbReference type="InterPro" id="IPR014710">
    <property type="entry name" value="RmlC-like_jellyroll"/>
</dbReference>
<keyword evidence="4" id="KW-1185">Reference proteome</keyword>
<feature type="domain" description="HTH cro/C1-type" evidence="2">
    <location>
        <begin position="6"/>
        <end position="60"/>
    </location>
</feature>
<organism evidence="3 4">
    <name type="scientific">Actinoallomurus oryzae</name>
    <dbReference type="NCBI Taxonomy" id="502180"/>
    <lineage>
        <taxon>Bacteria</taxon>
        <taxon>Bacillati</taxon>
        <taxon>Actinomycetota</taxon>
        <taxon>Actinomycetes</taxon>
        <taxon>Streptosporangiales</taxon>
        <taxon>Thermomonosporaceae</taxon>
        <taxon>Actinoallomurus</taxon>
    </lineage>
</organism>
<name>A0ABP8PCD7_9ACTN</name>
<keyword evidence="1" id="KW-0238">DNA-binding</keyword>
<dbReference type="InterPro" id="IPR011051">
    <property type="entry name" value="RmlC_Cupin_sf"/>
</dbReference>
<dbReference type="CDD" id="cd00093">
    <property type="entry name" value="HTH_XRE"/>
    <property type="match status" value="1"/>
</dbReference>
<dbReference type="InterPro" id="IPR050807">
    <property type="entry name" value="TransReg_Diox_bact_type"/>
</dbReference>
<reference evidence="4" key="1">
    <citation type="journal article" date="2019" name="Int. J. Syst. Evol. Microbiol.">
        <title>The Global Catalogue of Microorganisms (GCM) 10K type strain sequencing project: providing services to taxonomists for standard genome sequencing and annotation.</title>
        <authorList>
            <consortium name="The Broad Institute Genomics Platform"/>
            <consortium name="The Broad Institute Genome Sequencing Center for Infectious Disease"/>
            <person name="Wu L."/>
            <person name="Ma J."/>
        </authorList>
    </citation>
    <scope>NUCLEOTIDE SEQUENCE [LARGE SCALE GENOMIC DNA]</scope>
    <source>
        <strain evidence="4">JCM 17933</strain>
    </source>
</reference>
<dbReference type="CDD" id="cd02209">
    <property type="entry name" value="cupin_XRE_C"/>
    <property type="match status" value="1"/>
</dbReference>
<dbReference type="InterPro" id="IPR013096">
    <property type="entry name" value="Cupin_2"/>
</dbReference>
<evidence type="ECO:0000313" key="4">
    <source>
        <dbReference type="Proteomes" id="UP001500503"/>
    </source>
</evidence>
<dbReference type="PANTHER" id="PTHR46797">
    <property type="entry name" value="HTH-TYPE TRANSCRIPTIONAL REGULATOR"/>
    <property type="match status" value="1"/>
</dbReference>
<evidence type="ECO:0000313" key="3">
    <source>
        <dbReference type="EMBL" id="GAA4485599.1"/>
    </source>
</evidence>
<dbReference type="Gene3D" id="2.60.120.10">
    <property type="entry name" value="Jelly Rolls"/>
    <property type="match status" value="1"/>
</dbReference>
<dbReference type="Proteomes" id="UP001500503">
    <property type="component" value="Unassembled WGS sequence"/>
</dbReference>
<dbReference type="InterPro" id="IPR010982">
    <property type="entry name" value="Lambda_DNA-bd_dom_sf"/>
</dbReference>
<proteinExistence type="predicted"/>
<sequence length="175" mass="18745">MVGAQVRRLRLLRKMSVSALARESGVSKATLSNVEAGQGNPTIETIAAIAVALRLPLGDLIQPVPPPGPVALRATEVTGPFKQELFHRIGPGMNTEVWRLRIAVAGYRIESPGHTAGTTEHIVVDRGPITISVDGESLDLDTGDFVIFPADSPHFYEARGQDVRAVVVMSYPAMP</sequence>
<dbReference type="PROSITE" id="PS50943">
    <property type="entry name" value="HTH_CROC1"/>
    <property type="match status" value="1"/>
</dbReference>
<dbReference type="Pfam" id="PF07883">
    <property type="entry name" value="Cupin_2"/>
    <property type="match status" value="1"/>
</dbReference>
<dbReference type="InterPro" id="IPR001387">
    <property type="entry name" value="Cro/C1-type_HTH"/>
</dbReference>
<dbReference type="SUPFAM" id="SSF47413">
    <property type="entry name" value="lambda repressor-like DNA-binding domains"/>
    <property type="match status" value="1"/>
</dbReference>
<dbReference type="PANTHER" id="PTHR46797:SF1">
    <property type="entry name" value="METHYLPHOSPHONATE SYNTHASE"/>
    <property type="match status" value="1"/>
</dbReference>
<evidence type="ECO:0000256" key="1">
    <source>
        <dbReference type="ARBA" id="ARBA00023125"/>
    </source>
</evidence>
<accession>A0ABP8PCD7</accession>
<comment type="caution">
    <text evidence="3">The sequence shown here is derived from an EMBL/GenBank/DDBJ whole genome shotgun (WGS) entry which is preliminary data.</text>
</comment>
<gene>
    <name evidence="3" type="ORF">GCM10023191_010490</name>
</gene>
<dbReference type="SMART" id="SM00530">
    <property type="entry name" value="HTH_XRE"/>
    <property type="match status" value="1"/>
</dbReference>
<evidence type="ECO:0000259" key="2">
    <source>
        <dbReference type="PROSITE" id="PS50943"/>
    </source>
</evidence>
<dbReference type="EMBL" id="BAABHF010000010">
    <property type="protein sequence ID" value="GAA4485599.1"/>
    <property type="molecule type" value="Genomic_DNA"/>
</dbReference>
<protein>
    <submittedName>
        <fullName evidence="3">XRE family transcriptional regulator</fullName>
    </submittedName>
</protein>
<dbReference type="Gene3D" id="1.10.260.40">
    <property type="entry name" value="lambda repressor-like DNA-binding domains"/>
    <property type="match status" value="1"/>
</dbReference>